<dbReference type="EMBL" id="BLXT01000975">
    <property type="protein sequence ID" value="GFN81905.1"/>
    <property type="molecule type" value="Genomic_DNA"/>
</dbReference>
<gene>
    <name evidence="1" type="ORF">PoB_000841100</name>
</gene>
<evidence type="ECO:0000313" key="2">
    <source>
        <dbReference type="Proteomes" id="UP000735302"/>
    </source>
</evidence>
<protein>
    <submittedName>
        <fullName evidence="1">Transposable element p transposase-like protein</fullName>
    </submittedName>
</protein>
<keyword evidence="2" id="KW-1185">Reference proteome</keyword>
<comment type="caution">
    <text evidence="1">The sequence shown here is derived from an EMBL/GenBank/DDBJ whole genome shotgun (WGS) entry which is preliminary data.</text>
</comment>
<dbReference type="AlphaFoldDB" id="A0AAV3Y3T0"/>
<name>A0AAV3Y3T0_9GAST</name>
<accession>A0AAV3Y3T0</accession>
<proteinExistence type="predicted"/>
<sequence length="130" mass="14779">MARRYELLAETEEEDEAERSIIKEGLPGAIAHVVLQDIGTKVFDSLGDHMLDTQPENNHVFALIKAVTRAYIKIRMHHLVKEYNAEITGKRIRKSMHKLGLFKKPVTRHSKPALTIGSRSVDLAYKIAYV</sequence>
<reference evidence="1 2" key="1">
    <citation type="journal article" date="2021" name="Elife">
        <title>Chloroplast acquisition without the gene transfer in kleptoplastic sea slugs, Plakobranchus ocellatus.</title>
        <authorList>
            <person name="Maeda T."/>
            <person name="Takahashi S."/>
            <person name="Yoshida T."/>
            <person name="Shimamura S."/>
            <person name="Takaki Y."/>
            <person name="Nagai Y."/>
            <person name="Toyoda A."/>
            <person name="Suzuki Y."/>
            <person name="Arimoto A."/>
            <person name="Ishii H."/>
            <person name="Satoh N."/>
            <person name="Nishiyama T."/>
            <person name="Hasebe M."/>
            <person name="Maruyama T."/>
            <person name="Minagawa J."/>
            <person name="Obokata J."/>
            <person name="Shigenobu S."/>
        </authorList>
    </citation>
    <scope>NUCLEOTIDE SEQUENCE [LARGE SCALE GENOMIC DNA]</scope>
</reference>
<organism evidence="1 2">
    <name type="scientific">Plakobranchus ocellatus</name>
    <dbReference type="NCBI Taxonomy" id="259542"/>
    <lineage>
        <taxon>Eukaryota</taxon>
        <taxon>Metazoa</taxon>
        <taxon>Spiralia</taxon>
        <taxon>Lophotrochozoa</taxon>
        <taxon>Mollusca</taxon>
        <taxon>Gastropoda</taxon>
        <taxon>Heterobranchia</taxon>
        <taxon>Euthyneura</taxon>
        <taxon>Panpulmonata</taxon>
        <taxon>Sacoglossa</taxon>
        <taxon>Placobranchoidea</taxon>
        <taxon>Plakobranchidae</taxon>
        <taxon>Plakobranchus</taxon>
    </lineage>
</organism>
<evidence type="ECO:0000313" key="1">
    <source>
        <dbReference type="EMBL" id="GFN81905.1"/>
    </source>
</evidence>
<dbReference type="Proteomes" id="UP000735302">
    <property type="component" value="Unassembled WGS sequence"/>
</dbReference>